<reference evidence="3" key="1">
    <citation type="journal article" date="2016" name="Genome Announc.">
        <title>Draft Genome Sequences of Five Rapidly Growing Mycobacterium Species, M. thermoresistibile, M. fortuitum subsp. acetamidolyticum, M. canariasense, M. brisbanense, and M. novocastrense.</title>
        <authorList>
            <person name="Katahira K."/>
            <person name="Ogura Y."/>
            <person name="Gotoh Y."/>
            <person name="Hayashi T."/>
        </authorList>
    </citation>
    <scope>NUCLEOTIDE SEQUENCE [LARGE SCALE GENOMIC DNA]</scope>
    <source>
        <strain evidence="3">JCM15298</strain>
    </source>
</reference>
<proteinExistence type="predicted"/>
<keyword evidence="3" id="KW-1185">Reference proteome</keyword>
<reference evidence="3" key="2">
    <citation type="submission" date="2016-02" db="EMBL/GenBank/DDBJ databases">
        <title>Draft genome sequence of five rapidly growing Mycobacterium species.</title>
        <authorList>
            <person name="Katahira K."/>
            <person name="Gotou Y."/>
            <person name="Iida K."/>
            <person name="Ogura Y."/>
            <person name="Hayashi T."/>
        </authorList>
    </citation>
    <scope>NUCLEOTIDE SEQUENCE [LARGE SCALE GENOMIC DNA]</scope>
    <source>
        <strain evidence="3">JCM15298</strain>
    </source>
</reference>
<feature type="signal peptide" evidence="1">
    <location>
        <begin position="1"/>
        <end position="19"/>
    </location>
</feature>
<dbReference type="STRING" id="228230.RMCC_4275"/>
<dbReference type="AlphaFoldDB" id="A0A117IB26"/>
<dbReference type="Proteomes" id="UP000069443">
    <property type="component" value="Unassembled WGS sequence"/>
</dbReference>
<dbReference type="EMBL" id="BCSY01000071">
    <property type="protein sequence ID" value="GAS97309.1"/>
    <property type="molecule type" value="Genomic_DNA"/>
</dbReference>
<gene>
    <name evidence="2" type="ORF">RMCC_4275</name>
</gene>
<evidence type="ECO:0000313" key="2">
    <source>
        <dbReference type="EMBL" id="GAS97309.1"/>
    </source>
</evidence>
<feature type="chain" id="PRO_5007148656" evidence="1">
    <location>
        <begin position="20"/>
        <end position="170"/>
    </location>
</feature>
<sequence length="170" mass="16917">MVSIVAFGIGLAGAVTAHADDADSDTAAPGPAAQAVQAQVGAVTSENADPAAVAACGQFAQVLDGSAQYYGDFADSLEGSDYNDPAVASSNATGRMALRQAAGTAMDAANTPGLTPDISDPMRTWSLGATKLLVKMGLRIPGDSLNSTATEMNNQATKVQEACAAAGTHA</sequence>
<evidence type="ECO:0000313" key="3">
    <source>
        <dbReference type="Proteomes" id="UP000069443"/>
    </source>
</evidence>
<accession>A0A117IB26</accession>
<comment type="caution">
    <text evidence="2">The sequence shown here is derived from an EMBL/GenBank/DDBJ whole genome shotgun (WGS) entry which is preliminary data.</text>
</comment>
<organism evidence="2 3">
    <name type="scientific">Mycolicibacterium canariasense</name>
    <name type="common">Mycobacterium canariasense</name>
    <dbReference type="NCBI Taxonomy" id="228230"/>
    <lineage>
        <taxon>Bacteria</taxon>
        <taxon>Bacillati</taxon>
        <taxon>Actinomycetota</taxon>
        <taxon>Actinomycetes</taxon>
        <taxon>Mycobacteriales</taxon>
        <taxon>Mycobacteriaceae</taxon>
        <taxon>Mycolicibacterium</taxon>
    </lineage>
</organism>
<name>A0A117IB26_MYCCR</name>
<protein>
    <submittedName>
        <fullName evidence="2">Uncharacterized protein</fullName>
    </submittedName>
</protein>
<keyword evidence="1" id="KW-0732">Signal</keyword>
<evidence type="ECO:0000256" key="1">
    <source>
        <dbReference type="SAM" id="SignalP"/>
    </source>
</evidence>